<dbReference type="GO" id="GO:0015297">
    <property type="term" value="F:antiporter activity"/>
    <property type="evidence" value="ECO:0007669"/>
    <property type="project" value="InterPro"/>
</dbReference>
<evidence type="ECO:0000259" key="9">
    <source>
        <dbReference type="Pfam" id="PF00999"/>
    </source>
</evidence>
<keyword evidence="2" id="KW-0813">Transport</keyword>
<evidence type="ECO:0000256" key="6">
    <source>
        <dbReference type="ARBA" id="ARBA00023136"/>
    </source>
</evidence>
<comment type="subcellular location">
    <subcellularLocation>
        <location evidence="1">Membrane</location>
        <topology evidence="1">Multi-pass membrane protein</topology>
    </subcellularLocation>
</comment>
<organism evidence="10 11">
    <name type="scientific">Flexivirga aerilata</name>
    <dbReference type="NCBI Taxonomy" id="1656889"/>
    <lineage>
        <taxon>Bacteria</taxon>
        <taxon>Bacillati</taxon>
        <taxon>Actinomycetota</taxon>
        <taxon>Actinomycetes</taxon>
        <taxon>Micrococcales</taxon>
        <taxon>Dermacoccaceae</taxon>
        <taxon>Flexivirga</taxon>
    </lineage>
</organism>
<evidence type="ECO:0000256" key="8">
    <source>
        <dbReference type="SAM" id="Phobius"/>
    </source>
</evidence>
<protein>
    <submittedName>
        <fullName evidence="10">Cation:proton antiporter</fullName>
    </submittedName>
</protein>
<reference evidence="10 11" key="1">
    <citation type="submission" date="2020-05" db="EMBL/GenBank/DDBJ databases">
        <title>Flexivirga sp. ID2601S isolated from air conditioner.</title>
        <authorList>
            <person name="Kim D.H."/>
        </authorList>
    </citation>
    <scope>NUCLEOTIDE SEQUENCE [LARGE SCALE GENOMIC DNA]</scope>
    <source>
        <strain evidence="10 11">ID2601S</strain>
    </source>
</reference>
<feature type="transmembrane region" description="Helical" evidence="8">
    <location>
        <begin position="174"/>
        <end position="193"/>
    </location>
</feature>
<evidence type="ECO:0000256" key="1">
    <source>
        <dbReference type="ARBA" id="ARBA00004141"/>
    </source>
</evidence>
<dbReference type="InterPro" id="IPR006153">
    <property type="entry name" value="Cation/H_exchanger_TM"/>
</dbReference>
<dbReference type="AlphaFoldDB" id="A0A849AK81"/>
<dbReference type="InterPro" id="IPR038770">
    <property type="entry name" value="Na+/solute_symporter_sf"/>
</dbReference>
<feature type="transmembrane region" description="Helical" evidence="8">
    <location>
        <begin position="66"/>
        <end position="85"/>
    </location>
</feature>
<feature type="transmembrane region" description="Helical" evidence="8">
    <location>
        <begin position="352"/>
        <end position="374"/>
    </location>
</feature>
<evidence type="ECO:0000256" key="2">
    <source>
        <dbReference type="ARBA" id="ARBA00022448"/>
    </source>
</evidence>
<name>A0A849AK81_9MICO</name>
<keyword evidence="6 8" id="KW-0472">Membrane</keyword>
<evidence type="ECO:0000256" key="5">
    <source>
        <dbReference type="ARBA" id="ARBA00023065"/>
    </source>
</evidence>
<feature type="transmembrane region" description="Helical" evidence="8">
    <location>
        <begin position="240"/>
        <end position="258"/>
    </location>
</feature>
<dbReference type="PANTHER" id="PTHR32468">
    <property type="entry name" value="CATION/H + ANTIPORTER"/>
    <property type="match status" value="1"/>
</dbReference>
<feature type="transmembrane region" description="Helical" evidence="8">
    <location>
        <begin position="97"/>
        <end position="122"/>
    </location>
</feature>
<feature type="transmembrane region" description="Helical" evidence="8">
    <location>
        <begin position="199"/>
        <end position="219"/>
    </location>
</feature>
<keyword evidence="4 8" id="KW-1133">Transmembrane helix</keyword>
<keyword evidence="11" id="KW-1185">Reference proteome</keyword>
<evidence type="ECO:0000256" key="4">
    <source>
        <dbReference type="ARBA" id="ARBA00022989"/>
    </source>
</evidence>
<evidence type="ECO:0000256" key="7">
    <source>
        <dbReference type="SAM" id="MobiDB-lite"/>
    </source>
</evidence>
<dbReference type="Gene3D" id="1.20.1530.20">
    <property type="match status" value="1"/>
</dbReference>
<feature type="transmembrane region" description="Helical" evidence="8">
    <location>
        <begin position="380"/>
        <end position="400"/>
    </location>
</feature>
<dbReference type="RefSeq" id="WP_171157512.1">
    <property type="nucleotide sequence ID" value="NZ_JABENB010000003.1"/>
</dbReference>
<dbReference type="Pfam" id="PF00999">
    <property type="entry name" value="Na_H_Exchanger"/>
    <property type="match status" value="1"/>
</dbReference>
<dbReference type="Proteomes" id="UP000557772">
    <property type="component" value="Unassembled WGS sequence"/>
</dbReference>
<feature type="transmembrane region" description="Helical" evidence="8">
    <location>
        <begin position="134"/>
        <end position="153"/>
    </location>
</feature>
<evidence type="ECO:0000256" key="3">
    <source>
        <dbReference type="ARBA" id="ARBA00022692"/>
    </source>
</evidence>
<dbReference type="GO" id="GO:0016020">
    <property type="term" value="C:membrane"/>
    <property type="evidence" value="ECO:0007669"/>
    <property type="project" value="UniProtKB-SubCell"/>
</dbReference>
<feature type="transmembrane region" description="Helical" evidence="8">
    <location>
        <begin position="317"/>
        <end position="340"/>
    </location>
</feature>
<feature type="domain" description="Cation/H+ exchanger transmembrane" evidence="9">
    <location>
        <begin position="20"/>
        <end position="394"/>
    </location>
</feature>
<proteinExistence type="predicted"/>
<feature type="transmembrane region" description="Helical" evidence="8">
    <location>
        <begin position="290"/>
        <end position="305"/>
    </location>
</feature>
<feature type="region of interest" description="Disordered" evidence="7">
    <location>
        <begin position="412"/>
        <end position="437"/>
    </location>
</feature>
<dbReference type="InterPro" id="IPR050794">
    <property type="entry name" value="CPA2_transporter"/>
</dbReference>
<keyword evidence="3 8" id="KW-0812">Transmembrane</keyword>
<dbReference type="PANTHER" id="PTHR32468:SF0">
    <property type="entry name" value="K(+)_H(+) ANTIPORTER 1"/>
    <property type="match status" value="1"/>
</dbReference>
<comment type="caution">
    <text evidence="10">The sequence shown here is derived from an EMBL/GenBank/DDBJ whole genome shotgun (WGS) entry which is preliminary data.</text>
</comment>
<gene>
    <name evidence="10" type="ORF">HJ588_16010</name>
</gene>
<evidence type="ECO:0000313" key="11">
    <source>
        <dbReference type="Proteomes" id="UP000557772"/>
    </source>
</evidence>
<dbReference type="EMBL" id="JABENB010000003">
    <property type="protein sequence ID" value="NNG40769.1"/>
    <property type="molecule type" value="Genomic_DNA"/>
</dbReference>
<sequence length="437" mass="46164">MTLLLQVTASLALIVGAAQVCGRLAPRIGQPAVVGEMVAGVLLGPSLLTRFVPGVPEHVFTPSCRSALYVIAMIGLSLYMFLVGAEHEPAPMNRRTTLLPPALAAGGLVAPIVLGGAVALTLLNDERPSDVSPLLFAVFVGGALSVTAFPMLARVLQERRMVHTTFGLLASRTAAIDDAAAWCVLALLGALRLRGGAEVAILQTILPAALLVVACKFGLPKLFRSAMQRAVDNADLSDGLLASLLCLVLIVGFVTDYIGIYSVFGGFICGVFLPHVAGFQRLLHARIAQLVRVLLLPVFFAYSGLNTDVSNALEPTYLIIFGVLLVVAIIAKGAPGLLIMRAFGYSWGESKAMAGLMNARGLMILIFINLGFSMGLVDKALFATLVLIAIATTALALPIYRSHYSAEAEEEARRDWGAPTHGPELVKSTPFPAESVR</sequence>
<dbReference type="GO" id="GO:1902600">
    <property type="term" value="P:proton transmembrane transport"/>
    <property type="evidence" value="ECO:0007669"/>
    <property type="project" value="InterPro"/>
</dbReference>
<evidence type="ECO:0000313" key="10">
    <source>
        <dbReference type="EMBL" id="NNG40769.1"/>
    </source>
</evidence>
<keyword evidence="5" id="KW-0406">Ion transport</keyword>
<accession>A0A849AK81</accession>